<reference evidence="2" key="1">
    <citation type="journal article" date="2014" name="Science">
        <title>Structural and functional partitioning of bread wheat chromosome 3B.</title>
        <authorList>
            <person name="Choulet F."/>
            <person name="Alberti A."/>
            <person name="Theil S."/>
            <person name="Glover N."/>
            <person name="Barbe V."/>
            <person name="Daron J."/>
            <person name="Pingault L."/>
            <person name="Sourdille P."/>
            <person name="Couloux A."/>
            <person name="Paux E."/>
            <person name="Leroy P."/>
            <person name="Mangenot S."/>
            <person name="Guilhot N."/>
            <person name="Le Gouis J."/>
            <person name="Balfourier F."/>
            <person name="Alaux M."/>
            <person name="Jamilloux V."/>
            <person name="Poulain J."/>
            <person name="Durand C."/>
            <person name="Bellec A."/>
            <person name="Gaspin C."/>
            <person name="Safar J."/>
            <person name="Dolezel J."/>
            <person name="Rogers J."/>
            <person name="Vandepoele K."/>
            <person name="Aury J.M."/>
            <person name="Mayer K."/>
            <person name="Berges H."/>
            <person name="Quesneville H."/>
            <person name="Wincker P."/>
            <person name="Feuillet C."/>
        </authorList>
    </citation>
    <scope>NUCLEOTIDE SEQUENCE</scope>
</reference>
<dbReference type="HOGENOM" id="CLU_008956_6_3_1"/>
<sequence length="701" mass="78676">MSLKGYHEASLHPPAAYDAAAAAPEAAEWDWGEALLDRSAYMVDKKDHEKNHTSACRRFRRSLHDREVEVEMQVSLFMAPPPRVSYFCCSANCTDNDHGEQGDTPRLFIREPWMIATEGDLALFTLCHGHNRSFYSESSNYDYFLYQAAASPAGKPELTRLPRPQPNMLPAFGSRCFPTGSIGILRYCSNIPTAAHKIPLTPPTPIPSPSVALPRPQSIPFTPPTSVLSPSVTSYSQARPKDDACDAYRIAALAYDPFHPSHSGYYLCTYDSKDPRWRRTPAASPQPPPPEDFVSSKVITIRRSGSGSCSGIMGWVDLWSGMLLCDVLAAAADTLCIPLHYLTFPEPRQLRTELPLATDIGYHFRDIALANDSGIIRFVDLQVHAEPSPRSQTPSGWTVVTWTLEGLNGGLDALFFRQEHEIHSGHIHGYNLPQSLFVSNPILSSDRDGVLYLLTNASSENTNNMPSKVIALDLNQKMLLDVQEFDRQRPSSYMTTSISSYLMPAAAVSKEKESMKRRAPKSMGSARKKQPAIANPAAVGGKGDVGDAMDLSHDLYTVQSVNLVDMKIRLRYHNVIHAPYIHTGLLVTCKQLQNGSYTFFNSMYMQLWHKYWVAASTWGQIRFSVLLSRLIWGHDFKRSRQLHVCDVDASILYDDLPFFGRDDERKMHWLSWEGDLAETRGMWRFGFEEGPSRLQYCQNAR</sequence>
<dbReference type="AlphaFoldDB" id="A0A077RX28"/>
<dbReference type="EMBL" id="HG670306">
    <property type="protein sequence ID" value="CDM81578.1"/>
    <property type="molecule type" value="Genomic_DNA"/>
</dbReference>
<dbReference type="ExpressionAtlas" id="A0A077RX28">
    <property type="expression patterns" value="baseline and differential"/>
</dbReference>
<dbReference type="Pfam" id="PF07762">
    <property type="entry name" value="DUF1618"/>
    <property type="match status" value="1"/>
</dbReference>
<dbReference type="PANTHER" id="PTHR33074">
    <property type="entry name" value="EXPRESSED PROTEIN-RELATED"/>
    <property type="match status" value="1"/>
</dbReference>
<dbReference type="InterPro" id="IPR011676">
    <property type="entry name" value="DUF1618"/>
</dbReference>
<protein>
    <recommendedName>
        <fullName evidence="1">DUF1618 domain-containing protein</fullName>
    </recommendedName>
</protein>
<accession>A0A077RX28</accession>
<gene>
    <name evidence="2" type="ORF">TRAES_3BF065000030CFD_c1</name>
</gene>
<dbReference type="PANTHER" id="PTHR33074:SF74">
    <property type="entry name" value="DUF1618 DOMAIN-CONTAINING PROTEIN"/>
    <property type="match status" value="1"/>
</dbReference>
<evidence type="ECO:0000259" key="1">
    <source>
        <dbReference type="Pfam" id="PF07762"/>
    </source>
</evidence>
<name>A0A077RX28_WHEAT</name>
<organism evidence="2">
    <name type="scientific">Triticum aestivum</name>
    <name type="common">Wheat</name>
    <dbReference type="NCBI Taxonomy" id="4565"/>
    <lineage>
        <taxon>Eukaryota</taxon>
        <taxon>Viridiplantae</taxon>
        <taxon>Streptophyta</taxon>
        <taxon>Embryophyta</taxon>
        <taxon>Tracheophyta</taxon>
        <taxon>Spermatophyta</taxon>
        <taxon>Magnoliopsida</taxon>
        <taxon>Liliopsida</taxon>
        <taxon>Poales</taxon>
        <taxon>Poaceae</taxon>
        <taxon>BOP clade</taxon>
        <taxon>Pooideae</taxon>
        <taxon>Triticodae</taxon>
        <taxon>Triticeae</taxon>
        <taxon>Triticinae</taxon>
        <taxon>Triticum</taxon>
    </lineage>
</organism>
<evidence type="ECO:0000313" key="2">
    <source>
        <dbReference type="EMBL" id="CDM81578.1"/>
    </source>
</evidence>
<feature type="domain" description="DUF1618" evidence="1">
    <location>
        <begin position="315"/>
        <end position="452"/>
    </location>
</feature>
<proteinExistence type="predicted"/>